<dbReference type="EMBL" id="CAKOEU010000007">
    <property type="protein sequence ID" value="CAH1856694.1"/>
    <property type="molecule type" value="Genomic_DNA"/>
</dbReference>
<dbReference type="GO" id="GO:0016491">
    <property type="term" value="F:oxidoreductase activity"/>
    <property type="evidence" value="ECO:0007669"/>
    <property type="project" value="UniProtKB-KW"/>
</dbReference>
<feature type="domain" description="Lactate/malate dehydrogenase C-terminal" evidence="5">
    <location>
        <begin position="156"/>
        <end position="308"/>
    </location>
</feature>
<dbReference type="InterPro" id="IPR022383">
    <property type="entry name" value="Lactate/malate_DH_C"/>
</dbReference>
<dbReference type="SUPFAM" id="SSF56327">
    <property type="entry name" value="LDH C-terminal domain-like"/>
    <property type="match status" value="1"/>
</dbReference>
<accession>A0ABM9D5C2</accession>
<dbReference type="Proteomes" id="UP000838102">
    <property type="component" value="Unassembled WGS sequence"/>
</dbReference>
<dbReference type="InterPro" id="IPR036291">
    <property type="entry name" value="NAD(P)-bd_dom_sf"/>
</dbReference>
<sequence>MLGSYERGINLRKVAVLGQGHVGATVAHIIVDHGYADQLVLFDARKEKLQAEVLDLHDAASLLDHHVEVSAGTFEDMADADVIISAIGRIDLIEPGGDRFTELKANLPSAQEIGAELKRVGFKGILIAITNPVDVITSIYQEATDLPVERVMGTGTYLDTARMKRVLGEAIGLDPRSIQGYVLGEHGDSQFVAWSTVKALGQSAQTLAQTYHLDLPALEQAARQGGFDVFNGKRYTNVAIAHAAVSLMNLVLSNAQQEAIVSHFDAELNSYISTPAVISAQGASDVVDLQLNEREKTLLAQSAQTIAEKAAINQ</sequence>
<evidence type="ECO:0000256" key="1">
    <source>
        <dbReference type="ARBA" id="ARBA00006054"/>
    </source>
</evidence>
<proteinExistence type="inferred from homology"/>
<dbReference type="EC" id="1.1.1.-" evidence="6"/>
<dbReference type="Gene3D" id="3.40.50.720">
    <property type="entry name" value="NAD(P)-binding Rossmann-like Domain"/>
    <property type="match status" value="1"/>
</dbReference>
<dbReference type="InterPro" id="IPR015955">
    <property type="entry name" value="Lactate_DH/Glyco_Ohase_4_C"/>
</dbReference>
<comment type="caution">
    <text evidence="6">The sequence shown here is derived from an EMBL/GenBank/DDBJ whole genome shotgun (WGS) entry which is preliminary data.</text>
</comment>
<evidence type="ECO:0000256" key="2">
    <source>
        <dbReference type="ARBA" id="ARBA00023002"/>
    </source>
</evidence>
<feature type="domain" description="Lactate/malate dehydrogenase N-terminal" evidence="4">
    <location>
        <begin position="13"/>
        <end position="153"/>
    </location>
</feature>
<evidence type="ECO:0000259" key="4">
    <source>
        <dbReference type="Pfam" id="PF00056"/>
    </source>
</evidence>
<dbReference type="InterPro" id="IPR018177">
    <property type="entry name" value="L-lactate_DH_AS"/>
</dbReference>
<evidence type="ECO:0000313" key="7">
    <source>
        <dbReference type="Proteomes" id="UP000838102"/>
    </source>
</evidence>
<name>A0ABM9D5C2_9LACO</name>
<dbReference type="PIRSF" id="PIRSF000102">
    <property type="entry name" value="Lac_mal_DH"/>
    <property type="match status" value="1"/>
</dbReference>
<evidence type="ECO:0000256" key="3">
    <source>
        <dbReference type="RuleBase" id="RU003369"/>
    </source>
</evidence>
<dbReference type="PRINTS" id="PR00086">
    <property type="entry name" value="LLDHDRGNASE"/>
</dbReference>
<dbReference type="Gene3D" id="3.90.110.10">
    <property type="entry name" value="Lactate dehydrogenase/glycoside hydrolase, family 4, C-terminal"/>
    <property type="match status" value="1"/>
</dbReference>
<dbReference type="InterPro" id="IPR001236">
    <property type="entry name" value="Lactate/malate_DH_N"/>
</dbReference>
<comment type="similarity">
    <text evidence="1">Belongs to the LDH/MDH superfamily. LDH family.</text>
</comment>
<keyword evidence="7" id="KW-1185">Reference proteome</keyword>
<gene>
    <name evidence="6" type="ORF">LMG032447_01348</name>
</gene>
<dbReference type="PANTHER" id="PTHR43128">
    <property type="entry name" value="L-2-HYDROXYCARBOXYLATE DEHYDROGENASE (NAD(P)(+))"/>
    <property type="match status" value="1"/>
</dbReference>
<evidence type="ECO:0000259" key="5">
    <source>
        <dbReference type="Pfam" id="PF02866"/>
    </source>
</evidence>
<dbReference type="InterPro" id="IPR001557">
    <property type="entry name" value="L-lactate/malate_DH"/>
</dbReference>
<reference evidence="6" key="1">
    <citation type="submission" date="2022-03" db="EMBL/GenBank/DDBJ databases">
        <authorList>
            <person name="Hettiarachchi G."/>
        </authorList>
    </citation>
    <scope>NUCLEOTIDE SEQUENCE</scope>
    <source>
        <strain evidence="6">LMG 32447</strain>
    </source>
</reference>
<dbReference type="PROSITE" id="PS00064">
    <property type="entry name" value="L_LDH"/>
    <property type="match status" value="1"/>
</dbReference>
<organism evidence="6 7">
    <name type="scientific">Convivina praedatoris</name>
    <dbReference type="NCBI Taxonomy" id="2880963"/>
    <lineage>
        <taxon>Bacteria</taxon>
        <taxon>Bacillati</taxon>
        <taxon>Bacillota</taxon>
        <taxon>Bacilli</taxon>
        <taxon>Lactobacillales</taxon>
        <taxon>Lactobacillaceae</taxon>
        <taxon>Convivina</taxon>
    </lineage>
</organism>
<dbReference type="PANTHER" id="PTHR43128:SF31">
    <property type="entry name" value="L-LACTATE DEHYDROGENASE"/>
    <property type="match status" value="1"/>
</dbReference>
<dbReference type="Pfam" id="PF00056">
    <property type="entry name" value="Ldh_1_N"/>
    <property type="match status" value="1"/>
</dbReference>
<evidence type="ECO:0000313" key="6">
    <source>
        <dbReference type="EMBL" id="CAH1856694.1"/>
    </source>
</evidence>
<protein>
    <submittedName>
        <fullName evidence="6">L-2-hydroxyisocaproate dehydrogenase</fullName>
        <ecNumber evidence="6">1.1.1.-</ecNumber>
    </submittedName>
</protein>
<dbReference type="Pfam" id="PF02866">
    <property type="entry name" value="Ldh_1_C"/>
    <property type="match status" value="1"/>
</dbReference>
<keyword evidence="2 3" id="KW-0560">Oxidoreductase</keyword>
<dbReference type="SUPFAM" id="SSF51735">
    <property type="entry name" value="NAD(P)-binding Rossmann-fold domains"/>
    <property type="match status" value="1"/>
</dbReference>